<dbReference type="InterPro" id="IPR000210">
    <property type="entry name" value="BTB/POZ_dom"/>
</dbReference>
<proteinExistence type="predicted"/>
<reference evidence="3 4" key="1">
    <citation type="journal article" date="2016" name="Mol. Biol. Evol.">
        <title>Comparative Genomics of Early-Diverging Mushroom-Forming Fungi Provides Insights into the Origins of Lignocellulose Decay Capabilities.</title>
        <authorList>
            <person name="Nagy L.G."/>
            <person name="Riley R."/>
            <person name="Tritt A."/>
            <person name="Adam C."/>
            <person name="Daum C."/>
            <person name="Floudas D."/>
            <person name="Sun H."/>
            <person name="Yadav J.S."/>
            <person name="Pangilinan J."/>
            <person name="Larsson K.H."/>
            <person name="Matsuura K."/>
            <person name="Barry K."/>
            <person name="Labutti K."/>
            <person name="Kuo R."/>
            <person name="Ohm R.A."/>
            <person name="Bhattacharya S.S."/>
            <person name="Shirouzu T."/>
            <person name="Yoshinaga Y."/>
            <person name="Martin F.M."/>
            <person name="Grigoriev I.V."/>
            <person name="Hibbett D.S."/>
        </authorList>
    </citation>
    <scope>NUCLEOTIDE SEQUENCE [LARGE SCALE GENOMIC DNA]</scope>
    <source>
        <strain evidence="3 4">HHB10207 ss-3</strain>
    </source>
</reference>
<sequence length="347" mass="39428">MTTISLDTSDEVAKSNKRKLTAGPENRNRPLEKSVASTDAKQRVDNLPSNPGSPVAEPDPKEINLTVSENFAYDDADLILRSNDDVDFKVHKIILSVASAPMKDLIENPPALSKRRRTDAAESPLPIVSVDDTEEDLDYLLRYIYPLSRLSNDSVEDLELGLRLVVRWGLEAAREELGSQLNNTSRIEEDPAKVYALAKEFGLEDTRNSALKRLYEISFEGDQDYFMDETLGLTSRDLQEVISWKRKYLTAVVSIFEKYKPPVIGFSATGNKPPCKGCSAARQWCWWSHFKSKVRRFLDLINEDDLEELVLKSMEIKECRVSHSEIFNILHMLRTEFREKVTAVPVT</sequence>
<dbReference type="InterPro" id="IPR011333">
    <property type="entry name" value="SKP1/BTB/POZ_sf"/>
</dbReference>
<feature type="region of interest" description="Disordered" evidence="1">
    <location>
        <begin position="1"/>
        <end position="60"/>
    </location>
</feature>
<organism evidence="3 4">
    <name type="scientific">Sistotremastrum suecicum HHB10207 ss-3</name>
    <dbReference type="NCBI Taxonomy" id="1314776"/>
    <lineage>
        <taxon>Eukaryota</taxon>
        <taxon>Fungi</taxon>
        <taxon>Dikarya</taxon>
        <taxon>Basidiomycota</taxon>
        <taxon>Agaricomycotina</taxon>
        <taxon>Agaricomycetes</taxon>
        <taxon>Sistotremastrales</taxon>
        <taxon>Sistotremastraceae</taxon>
        <taxon>Sistotremastrum</taxon>
    </lineage>
</organism>
<dbReference type="Gene3D" id="3.30.710.10">
    <property type="entry name" value="Potassium Channel Kv1.1, Chain A"/>
    <property type="match status" value="1"/>
</dbReference>
<dbReference type="Proteomes" id="UP000076798">
    <property type="component" value="Unassembled WGS sequence"/>
</dbReference>
<evidence type="ECO:0000259" key="2">
    <source>
        <dbReference type="PROSITE" id="PS50097"/>
    </source>
</evidence>
<accession>A0A166B8I8</accession>
<keyword evidence="4" id="KW-1185">Reference proteome</keyword>
<dbReference type="OrthoDB" id="3164835at2759"/>
<evidence type="ECO:0000313" key="3">
    <source>
        <dbReference type="EMBL" id="KZT36100.1"/>
    </source>
</evidence>
<dbReference type="PROSITE" id="PS50097">
    <property type="entry name" value="BTB"/>
    <property type="match status" value="1"/>
</dbReference>
<name>A0A166B8I8_9AGAM</name>
<dbReference type="Pfam" id="PF00651">
    <property type="entry name" value="BTB"/>
    <property type="match status" value="1"/>
</dbReference>
<dbReference type="STRING" id="1314776.A0A166B8I8"/>
<gene>
    <name evidence="3" type="ORF">SISSUDRAFT_1050388</name>
</gene>
<dbReference type="EMBL" id="KV428117">
    <property type="protein sequence ID" value="KZT36100.1"/>
    <property type="molecule type" value="Genomic_DNA"/>
</dbReference>
<protein>
    <recommendedName>
        <fullName evidence="2">BTB domain-containing protein</fullName>
    </recommendedName>
</protein>
<feature type="domain" description="BTB" evidence="2">
    <location>
        <begin position="76"/>
        <end position="145"/>
    </location>
</feature>
<evidence type="ECO:0000313" key="4">
    <source>
        <dbReference type="Proteomes" id="UP000076798"/>
    </source>
</evidence>
<dbReference type="AlphaFoldDB" id="A0A166B8I8"/>
<dbReference type="SMART" id="SM00225">
    <property type="entry name" value="BTB"/>
    <property type="match status" value="1"/>
</dbReference>
<evidence type="ECO:0000256" key="1">
    <source>
        <dbReference type="SAM" id="MobiDB-lite"/>
    </source>
</evidence>